<dbReference type="AlphaFoldDB" id="A0A0C1LK51"/>
<proteinExistence type="predicted"/>
<protein>
    <recommendedName>
        <fullName evidence="4">ABM domain-containing protein</fullName>
    </recommendedName>
</protein>
<organism evidence="2 3">
    <name type="scientific">Flavihumibacter solisilvae</name>
    <dbReference type="NCBI Taxonomy" id="1349421"/>
    <lineage>
        <taxon>Bacteria</taxon>
        <taxon>Pseudomonadati</taxon>
        <taxon>Bacteroidota</taxon>
        <taxon>Chitinophagia</taxon>
        <taxon>Chitinophagales</taxon>
        <taxon>Chitinophagaceae</taxon>
        <taxon>Flavihumibacter</taxon>
    </lineage>
</organism>
<feature type="chain" id="PRO_5002135506" description="ABM domain-containing protein" evidence="1">
    <location>
        <begin position="27"/>
        <end position="249"/>
    </location>
</feature>
<accession>A0A0C1LK51</accession>
<evidence type="ECO:0000256" key="1">
    <source>
        <dbReference type="SAM" id="SignalP"/>
    </source>
</evidence>
<dbReference type="RefSeq" id="WP_039137377.1">
    <property type="nucleotide sequence ID" value="NZ_JSVC01000004.1"/>
</dbReference>
<dbReference type="EMBL" id="JSVC01000004">
    <property type="protein sequence ID" value="KIC95758.1"/>
    <property type="molecule type" value="Genomic_DNA"/>
</dbReference>
<keyword evidence="3" id="KW-1185">Reference proteome</keyword>
<keyword evidence="1" id="KW-0732">Signal</keyword>
<sequence>MKRSILPTLSVSVALFCLFSCGGGQPDQDATDSTTAVSTDTTTAAPATAAPVNTIITTPQNMMVVTHKVADFDKWLASFEAHDSMKLAHGIHNYVIGRGVKDPNMILVATKVDDIEKAKAFGKSADLKKAMKESGVQGTPVMSYTIMTYQDTGTIETDVRSRATFTVKDWTNWQRSFDSSRQLGIDNGLKLRVYGHEAGNDKKVTVVSAVLDSAKAQAFWKSDQLKQLRAASGAIGEPDRFIFRVVKRY</sequence>
<name>A0A0C1LK51_9BACT</name>
<evidence type="ECO:0000313" key="3">
    <source>
        <dbReference type="Proteomes" id="UP000031408"/>
    </source>
</evidence>
<feature type="signal peptide" evidence="1">
    <location>
        <begin position="1"/>
        <end position="26"/>
    </location>
</feature>
<evidence type="ECO:0000313" key="2">
    <source>
        <dbReference type="EMBL" id="KIC95758.1"/>
    </source>
</evidence>
<evidence type="ECO:0008006" key="4">
    <source>
        <dbReference type="Google" id="ProtNLM"/>
    </source>
</evidence>
<comment type="caution">
    <text evidence="2">The sequence shown here is derived from an EMBL/GenBank/DDBJ whole genome shotgun (WGS) entry which is preliminary data.</text>
</comment>
<dbReference type="Proteomes" id="UP000031408">
    <property type="component" value="Unassembled WGS sequence"/>
</dbReference>
<gene>
    <name evidence="2" type="ORF">OI18_03665</name>
</gene>
<reference evidence="2 3" key="1">
    <citation type="submission" date="2014-11" db="EMBL/GenBank/DDBJ databases">
        <title>Genome sequence of Flavihumibacter solisilvae 3-3.</title>
        <authorList>
            <person name="Zhou G."/>
            <person name="Li M."/>
            <person name="Wang G."/>
        </authorList>
    </citation>
    <scope>NUCLEOTIDE SEQUENCE [LARGE SCALE GENOMIC DNA]</scope>
    <source>
        <strain evidence="2 3">3-3</strain>
    </source>
</reference>
<dbReference type="STRING" id="1349421.OI18_03665"/>
<dbReference type="OrthoDB" id="1329448at2"/>